<evidence type="ECO:0000256" key="1">
    <source>
        <dbReference type="SAM" id="SignalP"/>
    </source>
</evidence>
<reference evidence="3 4" key="1">
    <citation type="submission" date="2016-08" db="EMBL/GenBank/DDBJ databases">
        <title>Novel Firmicute Genomes.</title>
        <authorList>
            <person name="Poppleton D.I."/>
            <person name="Gribaldo S."/>
        </authorList>
    </citation>
    <scope>NUCLEOTIDE SEQUENCE [LARGE SCALE GENOMIC DNA]</scope>
    <source>
        <strain evidence="3 4">RAOx-1</strain>
    </source>
</reference>
<dbReference type="OrthoDB" id="3799295at2"/>
<dbReference type="Proteomes" id="UP000284219">
    <property type="component" value="Unassembled WGS sequence"/>
</dbReference>
<dbReference type="PROSITE" id="PS50022">
    <property type="entry name" value="FA58C_3"/>
    <property type="match status" value="1"/>
</dbReference>
<dbReference type="Pfam" id="PF16147">
    <property type="entry name" value="DUF4855"/>
    <property type="match status" value="1"/>
</dbReference>
<evidence type="ECO:0000313" key="3">
    <source>
        <dbReference type="EMBL" id="RKD25617.1"/>
    </source>
</evidence>
<dbReference type="InterPro" id="IPR008979">
    <property type="entry name" value="Galactose-bd-like_sf"/>
</dbReference>
<dbReference type="InterPro" id="IPR032329">
    <property type="entry name" value="DUF4855"/>
</dbReference>
<proteinExistence type="predicted"/>
<keyword evidence="4" id="KW-1185">Reference proteome</keyword>
<feature type="signal peptide" evidence="1">
    <location>
        <begin position="1"/>
        <end position="24"/>
    </location>
</feature>
<protein>
    <recommendedName>
        <fullName evidence="2">F5/8 type C domain-containing protein</fullName>
    </recommendedName>
</protein>
<dbReference type="InterPro" id="IPR000421">
    <property type="entry name" value="FA58C"/>
</dbReference>
<feature type="domain" description="F5/8 type C" evidence="2">
    <location>
        <begin position="30"/>
        <end position="161"/>
    </location>
</feature>
<accession>A0A419SMV3</accession>
<name>A0A419SMV3_9BACL</name>
<sequence length="517" mass="59222">MRFIRLMLAVILLTVMLPITGAQASASPESTLENFAYGSTYTVKADLPNATFSELEYKTYSGPVEGLVSNAPTWTGFARQDGREVVVDLGKLKTIEQVSLEFRQDPAQAIMLPPYLKVDVSQDGQNWSALGQMHHAVSPEETVERTFQFVFAPLQARYVKMYFPVDIWTFARNLKVLGDPTAQESGPVVLEPSKDDQASVGSYMNLPNNQDILLIYTGAHEEKGIWNKDEFKSVVAYMKDGSAQDTMFDTMLFLPYEAVESTEAAWTAYIDDLFQDKTQLGALNQAASEVHRNRDFKQKVILSIPFPDATKPDFWLEEGKEGIDTVDGQKKAIKWYLDTLMAKWHAANYEHLELSGIYWWKEKIEMQHTDEEALVKHTASLVHRHQQPFFWIPYYGAKGYSEWKELGFDHVIIQPNFYAKEVPKDDRMPDVANLARKFEMGVEVEIDEWVLVSRYHYDAFYNQLNKGHELGFDGEVTNAYYAGNKTIHTLANSDIPMLRKVYDDLYRWIKGNYQPKN</sequence>
<gene>
    <name evidence="3" type="ORF">BEP19_01350</name>
</gene>
<dbReference type="EMBL" id="MCHY01000006">
    <property type="protein sequence ID" value="RKD25617.1"/>
    <property type="molecule type" value="Genomic_DNA"/>
</dbReference>
<dbReference type="Pfam" id="PF00754">
    <property type="entry name" value="F5_F8_type_C"/>
    <property type="match status" value="1"/>
</dbReference>
<dbReference type="RefSeq" id="WP_120188286.1">
    <property type="nucleotide sequence ID" value="NZ_MCHY01000006.1"/>
</dbReference>
<keyword evidence="1" id="KW-0732">Signal</keyword>
<evidence type="ECO:0000313" key="4">
    <source>
        <dbReference type="Proteomes" id="UP000284219"/>
    </source>
</evidence>
<dbReference type="Gene3D" id="2.60.120.260">
    <property type="entry name" value="Galactose-binding domain-like"/>
    <property type="match status" value="1"/>
</dbReference>
<feature type="chain" id="PRO_5019522367" description="F5/8 type C domain-containing protein" evidence="1">
    <location>
        <begin position="25"/>
        <end position="517"/>
    </location>
</feature>
<organism evidence="3 4">
    <name type="scientific">Ammoniphilus oxalaticus</name>
    <dbReference type="NCBI Taxonomy" id="66863"/>
    <lineage>
        <taxon>Bacteria</taxon>
        <taxon>Bacillati</taxon>
        <taxon>Bacillota</taxon>
        <taxon>Bacilli</taxon>
        <taxon>Bacillales</taxon>
        <taxon>Paenibacillaceae</taxon>
        <taxon>Aneurinibacillus group</taxon>
        <taxon>Ammoniphilus</taxon>
    </lineage>
</organism>
<dbReference type="AlphaFoldDB" id="A0A419SMV3"/>
<comment type="caution">
    <text evidence="3">The sequence shown here is derived from an EMBL/GenBank/DDBJ whole genome shotgun (WGS) entry which is preliminary data.</text>
</comment>
<dbReference type="SUPFAM" id="SSF49785">
    <property type="entry name" value="Galactose-binding domain-like"/>
    <property type="match status" value="1"/>
</dbReference>
<evidence type="ECO:0000259" key="2">
    <source>
        <dbReference type="PROSITE" id="PS50022"/>
    </source>
</evidence>